<keyword evidence="1" id="KW-0479">Metal-binding</keyword>
<sequence length="1051" mass="119382">GSEGWATLYYLNGEVPLLCCAKKQLMRLNHRHRKMPTYSLVDLRNPVSSTLPLRITNSGIAQMSGTIAYRVNHTDNQLLVAEQLGVQITKREPPGITVCWHRPVGHADRVVVLTSCTARRCCQQHSCSFKFYTELPINASITLCKFLPAGRNIDQIWTFVRRTWRRCSSYSVDSRALPQVDNQIFDARTGCIIITIIDSMTVFNTDASLPYNHDLFESFIVKKRIKVDGEGTDECQLAAMIVLFEVFSPPIEAFFFIQDGHSIPILDRFAHSDLEHPQPVNWSFCPITNRPPLCVIFQRTIEEYSIEPTIYGGSLPVRVFFKYIVSTHPVNFAGLRAYNGGCITLVCGRLETRRHKHASQIQKNYNQECSVRKNTQTNENYYDCKHNINSIHHPKSNLPTSNEIPGGKIPANPKISTIRYVVANEESLQMSYGDILHRITKAKTRQFDETQNVRDSVKEDHSLRITFKINFECSSSLAVGLRTCRHQSIDITGARSNQLHNCKLVAKLGEQISKHLINYRFHGDRTNMYVRYMATETVTDQTPVKSLYISIIHNRLHEDVVVRNIRTSYSSVMLVGSGFKQRLLSAFIPAVEKGSLGKFLTQGVRLDTHRKSRFLKPDDDDSLRRYIRKTSGDITARFIITSIEEIITYFYMFQKQQKQHSRRAEPPPRGADLGSLDASLGELRVQQLQTGLTTLFGFNVLVTFDNVHHKTSGASAPVPTSTQERFVGLKCEECGKWCKSKAGLVAHHRVHDNDSVDSAKQVVGCRKIMGSVASRNHTAMSQLKSKAAFLCQIQVRNIVNERFSLDSVESLVENNWLQNCHVMRAGSGRYEILPRCSILNKDNGDVTIGLEPLTLWSLKLRLNHLKLSLNMKTANRTTKNLTKSLFLMKCFADSTIVGVQKMFYNQGHGISRSNHLSDLASQVIDMPMSTSESSSRKRSRFFGTCKTLYNSECLSLDLRENVRYSSLRDGRSAVTPSERIAAMTIEGTTREEMLAGCPIFDRRCPDSGVGEKTINKHLYKVCTGKRDSLFRRVIRRRPRRRNNRIEEYTLP</sequence>
<keyword evidence="1" id="KW-0863">Zinc-finger</keyword>
<accession>G7YN85</accession>
<evidence type="ECO:0000313" key="4">
    <source>
        <dbReference type="Proteomes" id="UP000008909"/>
    </source>
</evidence>
<feature type="domain" description="C2H2-type" evidence="2">
    <location>
        <begin position="729"/>
        <end position="756"/>
    </location>
</feature>
<reference evidence="3" key="1">
    <citation type="journal article" date="2011" name="Genome Biol.">
        <title>The draft genome of the carcinogenic human liver fluke Clonorchis sinensis.</title>
        <authorList>
            <person name="Wang X."/>
            <person name="Chen W."/>
            <person name="Huang Y."/>
            <person name="Sun J."/>
            <person name="Men J."/>
            <person name="Liu H."/>
            <person name="Luo F."/>
            <person name="Guo L."/>
            <person name="Lv X."/>
            <person name="Deng C."/>
            <person name="Zhou C."/>
            <person name="Fan Y."/>
            <person name="Li X."/>
            <person name="Huang L."/>
            <person name="Hu Y."/>
            <person name="Liang C."/>
            <person name="Hu X."/>
            <person name="Xu J."/>
            <person name="Yu X."/>
        </authorList>
    </citation>
    <scope>NUCLEOTIDE SEQUENCE [LARGE SCALE GENOMIC DNA]</scope>
    <source>
        <strain evidence="3">Henan</strain>
    </source>
</reference>
<organism evidence="3 4">
    <name type="scientific">Clonorchis sinensis</name>
    <name type="common">Chinese liver fluke</name>
    <dbReference type="NCBI Taxonomy" id="79923"/>
    <lineage>
        <taxon>Eukaryota</taxon>
        <taxon>Metazoa</taxon>
        <taxon>Spiralia</taxon>
        <taxon>Lophotrochozoa</taxon>
        <taxon>Platyhelminthes</taxon>
        <taxon>Trematoda</taxon>
        <taxon>Digenea</taxon>
        <taxon>Opisthorchiida</taxon>
        <taxon>Opisthorchiata</taxon>
        <taxon>Opisthorchiidae</taxon>
        <taxon>Clonorchis</taxon>
    </lineage>
</organism>
<name>G7YN85_CLOSI</name>
<dbReference type="SMART" id="SM00355">
    <property type="entry name" value="ZnF_C2H2"/>
    <property type="match status" value="1"/>
</dbReference>
<keyword evidence="1" id="KW-0862">Zinc</keyword>
<dbReference type="PROSITE" id="PS50157">
    <property type="entry name" value="ZINC_FINGER_C2H2_2"/>
    <property type="match status" value="1"/>
</dbReference>
<evidence type="ECO:0000259" key="2">
    <source>
        <dbReference type="PROSITE" id="PS50157"/>
    </source>
</evidence>
<gene>
    <name evidence="3" type="ORF">CLF_102893</name>
</gene>
<dbReference type="AlphaFoldDB" id="G7YN85"/>
<evidence type="ECO:0000313" key="3">
    <source>
        <dbReference type="EMBL" id="GAA54416.1"/>
    </source>
</evidence>
<dbReference type="InterPro" id="IPR013087">
    <property type="entry name" value="Znf_C2H2_type"/>
</dbReference>
<keyword evidence="4" id="KW-1185">Reference proteome</keyword>
<protein>
    <recommendedName>
        <fullName evidence="2">C2H2-type domain-containing protein</fullName>
    </recommendedName>
</protein>
<evidence type="ECO:0000256" key="1">
    <source>
        <dbReference type="PROSITE-ProRule" id="PRU00042"/>
    </source>
</evidence>
<reference key="2">
    <citation type="submission" date="2011-10" db="EMBL/GenBank/DDBJ databases">
        <title>The genome and transcriptome sequence of Clonorchis sinensis provide insights into the carcinogenic liver fluke.</title>
        <authorList>
            <person name="Wang X."/>
            <person name="Huang Y."/>
            <person name="Chen W."/>
            <person name="Liu H."/>
            <person name="Guo L."/>
            <person name="Chen Y."/>
            <person name="Luo F."/>
            <person name="Zhou W."/>
            <person name="Sun J."/>
            <person name="Mao Q."/>
            <person name="Liang P."/>
            <person name="Zhou C."/>
            <person name="Tian Y."/>
            <person name="Men J."/>
            <person name="Lv X."/>
            <person name="Huang L."/>
            <person name="Zhou J."/>
            <person name="Hu Y."/>
            <person name="Li R."/>
            <person name="Zhang F."/>
            <person name="Lei H."/>
            <person name="Li X."/>
            <person name="Hu X."/>
            <person name="Liang C."/>
            <person name="Xu J."/>
            <person name="Wu Z."/>
            <person name="Yu X."/>
        </authorList>
    </citation>
    <scope>NUCLEOTIDE SEQUENCE</scope>
    <source>
        <strain>Henan</strain>
    </source>
</reference>
<dbReference type="PROSITE" id="PS00028">
    <property type="entry name" value="ZINC_FINGER_C2H2_1"/>
    <property type="match status" value="1"/>
</dbReference>
<dbReference type="GO" id="GO:0008270">
    <property type="term" value="F:zinc ion binding"/>
    <property type="evidence" value="ECO:0007669"/>
    <property type="project" value="UniProtKB-KW"/>
</dbReference>
<proteinExistence type="predicted"/>
<dbReference type="EMBL" id="DF143891">
    <property type="protein sequence ID" value="GAA54416.1"/>
    <property type="molecule type" value="Genomic_DNA"/>
</dbReference>
<dbReference type="Proteomes" id="UP000008909">
    <property type="component" value="Unassembled WGS sequence"/>
</dbReference>
<feature type="non-terminal residue" evidence="3">
    <location>
        <position position="1"/>
    </location>
</feature>